<keyword evidence="2" id="KW-0813">Transport</keyword>
<dbReference type="PIRSF" id="PIRSF002741">
    <property type="entry name" value="MppA"/>
    <property type="match status" value="1"/>
</dbReference>
<proteinExistence type="inferred from homology"/>
<dbReference type="GO" id="GO:1904680">
    <property type="term" value="F:peptide transmembrane transporter activity"/>
    <property type="evidence" value="ECO:0007669"/>
    <property type="project" value="TreeGrafter"/>
</dbReference>
<dbReference type="GO" id="GO:0015833">
    <property type="term" value="P:peptide transport"/>
    <property type="evidence" value="ECO:0007669"/>
    <property type="project" value="TreeGrafter"/>
</dbReference>
<keyword evidence="8" id="KW-1185">Reference proteome</keyword>
<dbReference type="InterPro" id="IPR000914">
    <property type="entry name" value="SBP_5_dom"/>
</dbReference>
<dbReference type="PANTHER" id="PTHR30290:SF9">
    <property type="entry name" value="OLIGOPEPTIDE-BINDING PROTEIN APPA"/>
    <property type="match status" value="1"/>
</dbReference>
<evidence type="ECO:0000256" key="1">
    <source>
        <dbReference type="ARBA" id="ARBA00005695"/>
    </source>
</evidence>
<organism evidence="7 8">
    <name type="scientific">Bacillus selenitireducens (strain ATCC 700615 / DSM 15326 / MLS10)</name>
    <dbReference type="NCBI Taxonomy" id="439292"/>
    <lineage>
        <taxon>Bacteria</taxon>
        <taxon>Bacillati</taxon>
        <taxon>Bacillota</taxon>
        <taxon>Bacilli</taxon>
        <taxon>Bacillales</taxon>
        <taxon>Bacillaceae</taxon>
        <taxon>Salisediminibacterium</taxon>
    </lineage>
</organism>
<feature type="chain" id="PRO_5039616112" evidence="5">
    <location>
        <begin position="22"/>
        <end position="545"/>
    </location>
</feature>
<dbReference type="GO" id="GO:0043190">
    <property type="term" value="C:ATP-binding cassette (ABC) transporter complex"/>
    <property type="evidence" value="ECO:0007669"/>
    <property type="project" value="InterPro"/>
</dbReference>
<evidence type="ECO:0000256" key="4">
    <source>
        <dbReference type="SAM" id="MobiDB-lite"/>
    </source>
</evidence>
<dbReference type="GO" id="GO:0042597">
    <property type="term" value="C:periplasmic space"/>
    <property type="evidence" value="ECO:0007669"/>
    <property type="project" value="UniProtKB-ARBA"/>
</dbReference>
<dbReference type="InterPro" id="IPR030678">
    <property type="entry name" value="Peptide/Ni-bd"/>
</dbReference>
<dbReference type="PROSITE" id="PS51257">
    <property type="entry name" value="PROKAR_LIPOPROTEIN"/>
    <property type="match status" value="1"/>
</dbReference>
<comment type="similarity">
    <text evidence="1">Belongs to the bacterial solute-binding protein 5 family.</text>
</comment>
<evidence type="ECO:0000259" key="6">
    <source>
        <dbReference type="Pfam" id="PF00496"/>
    </source>
</evidence>
<dbReference type="eggNOG" id="COG0747">
    <property type="taxonomic scope" value="Bacteria"/>
</dbReference>
<reference evidence="7" key="1">
    <citation type="submission" date="2009-10" db="EMBL/GenBank/DDBJ databases">
        <title>Complete sequence of Bacillus selenitireducens MLS10.</title>
        <authorList>
            <consortium name="US DOE Joint Genome Institute"/>
            <person name="Lucas S."/>
            <person name="Copeland A."/>
            <person name="Lapidus A."/>
            <person name="Glavina del Rio T."/>
            <person name="Dalin E."/>
            <person name="Tice H."/>
            <person name="Bruce D."/>
            <person name="Goodwin L."/>
            <person name="Pitluck S."/>
            <person name="Sims D."/>
            <person name="Brettin T."/>
            <person name="Detter J.C."/>
            <person name="Han C."/>
            <person name="Larimer F."/>
            <person name="Land M."/>
            <person name="Hauser L."/>
            <person name="Kyrpides N."/>
            <person name="Ovchinnikova G."/>
            <person name="Stolz J."/>
        </authorList>
    </citation>
    <scope>NUCLEOTIDE SEQUENCE [LARGE SCALE GENOMIC DNA]</scope>
    <source>
        <strain evidence="7">MLS10</strain>
    </source>
</reference>
<dbReference type="Gene3D" id="3.10.105.10">
    <property type="entry name" value="Dipeptide-binding Protein, Domain 3"/>
    <property type="match status" value="1"/>
</dbReference>
<dbReference type="EMBL" id="CP001791">
    <property type="protein sequence ID" value="ADH98340.1"/>
    <property type="molecule type" value="Genomic_DNA"/>
</dbReference>
<name>D6XZG6_BACIE</name>
<dbReference type="Gene3D" id="3.40.190.10">
    <property type="entry name" value="Periplasmic binding protein-like II"/>
    <property type="match status" value="1"/>
</dbReference>
<evidence type="ECO:0000256" key="2">
    <source>
        <dbReference type="ARBA" id="ARBA00022448"/>
    </source>
</evidence>
<protein>
    <submittedName>
        <fullName evidence="7">Extracellular solute-binding protein family 5</fullName>
    </submittedName>
</protein>
<dbReference type="KEGG" id="bse:Bsel_0811"/>
<dbReference type="Proteomes" id="UP000000271">
    <property type="component" value="Chromosome"/>
</dbReference>
<dbReference type="CDD" id="cd08499">
    <property type="entry name" value="PBP2_Ylib_like"/>
    <property type="match status" value="1"/>
</dbReference>
<feature type="region of interest" description="Disordered" evidence="4">
    <location>
        <begin position="25"/>
        <end position="54"/>
    </location>
</feature>
<dbReference type="Gene3D" id="3.90.76.10">
    <property type="entry name" value="Dipeptide-binding Protein, Domain 1"/>
    <property type="match status" value="1"/>
</dbReference>
<evidence type="ECO:0000313" key="8">
    <source>
        <dbReference type="Proteomes" id="UP000000271"/>
    </source>
</evidence>
<dbReference type="PANTHER" id="PTHR30290">
    <property type="entry name" value="PERIPLASMIC BINDING COMPONENT OF ABC TRANSPORTER"/>
    <property type="match status" value="1"/>
</dbReference>
<dbReference type="AlphaFoldDB" id="D6XZG6"/>
<feature type="signal peptide" evidence="5">
    <location>
        <begin position="1"/>
        <end position="21"/>
    </location>
</feature>
<evidence type="ECO:0000313" key="7">
    <source>
        <dbReference type="EMBL" id="ADH98340.1"/>
    </source>
</evidence>
<dbReference type="HOGENOM" id="CLU_017028_7_4_9"/>
<dbReference type="InterPro" id="IPR039424">
    <property type="entry name" value="SBP_5"/>
</dbReference>
<dbReference type="STRING" id="439292.Bsel_0811"/>
<accession>D6XZG6</accession>
<gene>
    <name evidence="7" type="ordered locus">Bsel_0811</name>
</gene>
<feature type="domain" description="Solute-binding protein family 5" evidence="6">
    <location>
        <begin position="100"/>
        <end position="463"/>
    </location>
</feature>
<dbReference type="Pfam" id="PF00496">
    <property type="entry name" value="SBP_bac_5"/>
    <property type="match status" value="1"/>
</dbReference>
<evidence type="ECO:0000256" key="3">
    <source>
        <dbReference type="ARBA" id="ARBA00022729"/>
    </source>
</evidence>
<dbReference type="SUPFAM" id="SSF53850">
    <property type="entry name" value="Periplasmic binding protein-like II"/>
    <property type="match status" value="1"/>
</dbReference>
<dbReference type="RefSeq" id="WP_013171769.1">
    <property type="nucleotide sequence ID" value="NC_014219.1"/>
</dbReference>
<keyword evidence="3 5" id="KW-0732">Signal</keyword>
<sequence length="545" mass="59136">MNAIKGMMAGSAALMILGACANEAEPNDATNNTSDSEQHNNEENNDPNDAQADGDHEDILNLHLQAAPVSLDPHGANDGNSLYVMNPIYDTLVELNTDLELQPALAEHYEPLDETTWQFELREDVTFHDGSPFNADVVKANLDRVRDPDLASPLGFLFDMIDEVEVVDDYTVTITTDFPFSALPSHLAHPGGHMVSLEQIEADRAHVEDGGEPFVTVSENPIGTGYMKFDSQTPGESVSLVRHDGYWADPAGVEAITFSVTPEDLTRVGELETGSAQIIYPVNANDISRINSNDGTSVLESPSANLTYLGMNTEAEPFDDIRVRQAISMAVNKQDVIEIATDGVALEANGPLAPTVIGYSENVSSIGFDPEEAKALLAEAGYPDGFSTTITSNDGRAFIDIAETAQSNLREIGIDAEIETMETGTYLDVTGQGDSELFVGSWGTVTLDADYGLYAMFHSSNAGAPGNRSFLANDEIDALLEAARQETDEQERLALYEEVQQLIADEAPMVFLYHSVLLAGLEDRVDGFFQYPSSFPYLKDVRLTE</sequence>
<evidence type="ECO:0000256" key="5">
    <source>
        <dbReference type="SAM" id="SignalP"/>
    </source>
</evidence>